<sequence length="85" mass="9590">LKYDPDDPSTFPPEEKKRTSKKEIKKKTKKEDKKKKTGSIIKSVVAPVLPMREANDLETVNGMVSNWGAVQPQMAVPLSERQKIP</sequence>
<keyword evidence="2" id="KW-1185">Reference proteome</keyword>
<dbReference type="Proteomes" id="UP000050761">
    <property type="component" value="Unassembled WGS sequence"/>
</dbReference>
<dbReference type="WBParaSite" id="HPBE_0001792901-mRNA-1">
    <property type="protein sequence ID" value="HPBE_0001792901-mRNA-1"/>
    <property type="gene ID" value="HPBE_0001792901"/>
</dbReference>
<dbReference type="AlphaFoldDB" id="A0A183G7Y0"/>
<proteinExistence type="predicted"/>
<feature type="region of interest" description="Disordered" evidence="1">
    <location>
        <begin position="1"/>
        <end position="37"/>
    </location>
</feature>
<evidence type="ECO:0000313" key="2">
    <source>
        <dbReference type="Proteomes" id="UP000050761"/>
    </source>
</evidence>
<organism evidence="2 3">
    <name type="scientific">Heligmosomoides polygyrus</name>
    <name type="common">Parasitic roundworm</name>
    <dbReference type="NCBI Taxonomy" id="6339"/>
    <lineage>
        <taxon>Eukaryota</taxon>
        <taxon>Metazoa</taxon>
        <taxon>Ecdysozoa</taxon>
        <taxon>Nematoda</taxon>
        <taxon>Chromadorea</taxon>
        <taxon>Rhabditida</taxon>
        <taxon>Rhabditina</taxon>
        <taxon>Rhabditomorpha</taxon>
        <taxon>Strongyloidea</taxon>
        <taxon>Heligmosomidae</taxon>
        <taxon>Heligmosomoides</taxon>
    </lineage>
</organism>
<name>A0A183G7Y0_HELPZ</name>
<evidence type="ECO:0000313" key="3">
    <source>
        <dbReference type="WBParaSite" id="HPBE_0001792901-mRNA-1"/>
    </source>
</evidence>
<reference evidence="3" key="1">
    <citation type="submission" date="2019-09" db="UniProtKB">
        <authorList>
            <consortium name="WormBaseParasite"/>
        </authorList>
    </citation>
    <scope>IDENTIFICATION</scope>
</reference>
<feature type="compositionally biased region" description="Basic residues" evidence="1">
    <location>
        <begin position="18"/>
        <end position="37"/>
    </location>
</feature>
<evidence type="ECO:0000256" key="1">
    <source>
        <dbReference type="SAM" id="MobiDB-lite"/>
    </source>
</evidence>
<protein>
    <submittedName>
        <fullName evidence="3">BLVR domain-containing protein</fullName>
    </submittedName>
</protein>
<accession>A0A183G7Y0</accession>